<proteinExistence type="predicted"/>
<keyword evidence="11" id="KW-1185">Reference proteome</keyword>
<dbReference type="InterPro" id="IPR000550">
    <property type="entry name" value="Hppk"/>
</dbReference>
<gene>
    <name evidence="10" type="ORF">caldi_31550</name>
</gene>
<name>A0AA35CQQ0_9FIRM</name>
<dbReference type="PANTHER" id="PTHR43071">
    <property type="entry name" value="2-AMINO-4-HYDROXY-6-HYDROXYMETHYLDIHYDROPTERIDINE PYROPHOSPHOKINASE"/>
    <property type="match status" value="1"/>
</dbReference>
<dbReference type="AlphaFoldDB" id="A0AA35CQQ0"/>
<evidence type="ECO:0000256" key="5">
    <source>
        <dbReference type="ARBA" id="ARBA00022741"/>
    </source>
</evidence>
<evidence type="ECO:0000256" key="7">
    <source>
        <dbReference type="ARBA" id="ARBA00022840"/>
    </source>
</evidence>
<keyword evidence="8" id="KW-0289">Folate biosynthesis</keyword>
<dbReference type="EC" id="2.7.6.3" evidence="3"/>
<comment type="pathway">
    <text evidence="2">Cofactor biosynthesis; tetrahydrofolate biosynthesis; 2-amino-4-hydroxy-6-hydroxymethyl-7,8-dihydropteridine diphosphate from 7,8-dihydroneopterin triphosphate: step 4/4.</text>
</comment>
<evidence type="ECO:0000259" key="9">
    <source>
        <dbReference type="Pfam" id="PF01288"/>
    </source>
</evidence>
<dbReference type="PANTHER" id="PTHR43071:SF1">
    <property type="entry name" value="2-AMINO-4-HYDROXY-6-HYDROXYMETHYLDIHYDROPTERIDINE PYROPHOSPHOKINASE"/>
    <property type="match status" value="1"/>
</dbReference>
<dbReference type="GO" id="GO:0005524">
    <property type="term" value="F:ATP binding"/>
    <property type="evidence" value="ECO:0007669"/>
    <property type="project" value="UniProtKB-KW"/>
</dbReference>
<dbReference type="RefSeq" id="WP_264842673.1">
    <property type="nucleotide sequence ID" value="NZ_AP025628.1"/>
</dbReference>
<dbReference type="GO" id="GO:0016301">
    <property type="term" value="F:kinase activity"/>
    <property type="evidence" value="ECO:0007669"/>
    <property type="project" value="UniProtKB-KW"/>
</dbReference>
<dbReference type="KEGG" id="cmic:caldi_31550"/>
<keyword evidence="4" id="KW-0808">Transferase</keyword>
<dbReference type="EMBL" id="AP025628">
    <property type="protein sequence ID" value="BDG62065.1"/>
    <property type="molecule type" value="Genomic_DNA"/>
</dbReference>
<dbReference type="NCBIfam" id="TIGR01498">
    <property type="entry name" value="folK"/>
    <property type="match status" value="1"/>
</dbReference>
<accession>A0AA35CQQ0</accession>
<keyword evidence="7" id="KW-0067">ATP-binding</keyword>
<dbReference type="InterPro" id="IPR035907">
    <property type="entry name" value="Hppk_sf"/>
</dbReference>
<dbReference type="Proteomes" id="UP001163687">
    <property type="component" value="Chromosome"/>
</dbReference>
<evidence type="ECO:0000256" key="1">
    <source>
        <dbReference type="ARBA" id="ARBA00000198"/>
    </source>
</evidence>
<dbReference type="Gene3D" id="3.30.70.560">
    <property type="entry name" value="7,8-Dihydro-6-hydroxymethylpterin-pyrophosphokinase HPPK"/>
    <property type="match status" value="1"/>
</dbReference>
<evidence type="ECO:0000256" key="8">
    <source>
        <dbReference type="ARBA" id="ARBA00022909"/>
    </source>
</evidence>
<protein>
    <recommendedName>
        <fullName evidence="3">2-amino-4-hydroxy-6-hydroxymethyldihydropteridine diphosphokinase</fullName>
        <ecNumber evidence="3">2.7.6.3</ecNumber>
    </recommendedName>
</protein>
<reference evidence="10" key="1">
    <citation type="submission" date="2022-03" db="EMBL/GenBank/DDBJ databases">
        <title>Complete genome sequence of Caldinitratiruptor microaerophilus.</title>
        <authorList>
            <person name="Mukaiyama R."/>
            <person name="Nishiyama T."/>
            <person name="Ueda K."/>
        </authorList>
    </citation>
    <scope>NUCLEOTIDE SEQUENCE</scope>
    <source>
        <strain evidence="10">JCM 16183</strain>
    </source>
</reference>
<dbReference type="Pfam" id="PF01288">
    <property type="entry name" value="HPPK"/>
    <property type="match status" value="1"/>
</dbReference>
<keyword evidence="5" id="KW-0547">Nucleotide-binding</keyword>
<dbReference type="SUPFAM" id="SSF55083">
    <property type="entry name" value="6-hydroxymethyl-7,8-dihydropterin pyrophosphokinase, HPPK"/>
    <property type="match status" value="1"/>
</dbReference>
<dbReference type="CDD" id="cd00483">
    <property type="entry name" value="HPPK"/>
    <property type="match status" value="1"/>
</dbReference>
<feature type="domain" description="7,8-dihydro-6-hydroxymethylpterin-pyrophosphokinase" evidence="9">
    <location>
        <begin position="12"/>
        <end position="140"/>
    </location>
</feature>
<evidence type="ECO:0000256" key="3">
    <source>
        <dbReference type="ARBA" id="ARBA00013253"/>
    </source>
</evidence>
<dbReference type="GO" id="GO:0003848">
    <property type="term" value="F:2-amino-4-hydroxy-6-hydroxymethyldihydropteridine diphosphokinase activity"/>
    <property type="evidence" value="ECO:0007669"/>
    <property type="project" value="UniProtKB-EC"/>
</dbReference>
<comment type="catalytic activity">
    <reaction evidence="1">
        <text>6-hydroxymethyl-7,8-dihydropterin + ATP = (7,8-dihydropterin-6-yl)methyl diphosphate + AMP + H(+)</text>
        <dbReference type="Rhea" id="RHEA:11412"/>
        <dbReference type="ChEBI" id="CHEBI:15378"/>
        <dbReference type="ChEBI" id="CHEBI:30616"/>
        <dbReference type="ChEBI" id="CHEBI:44841"/>
        <dbReference type="ChEBI" id="CHEBI:72950"/>
        <dbReference type="ChEBI" id="CHEBI:456215"/>
        <dbReference type="EC" id="2.7.6.3"/>
    </reaction>
</comment>
<evidence type="ECO:0000256" key="4">
    <source>
        <dbReference type="ARBA" id="ARBA00022679"/>
    </source>
</evidence>
<evidence type="ECO:0000313" key="11">
    <source>
        <dbReference type="Proteomes" id="UP001163687"/>
    </source>
</evidence>
<evidence type="ECO:0000256" key="6">
    <source>
        <dbReference type="ARBA" id="ARBA00022777"/>
    </source>
</evidence>
<organism evidence="10 11">
    <name type="scientific">Caldinitratiruptor microaerophilus</name>
    <dbReference type="NCBI Taxonomy" id="671077"/>
    <lineage>
        <taxon>Bacteria</taxon>
        <taxon>Bacillati</taxon>
        <taxon>Bacillota</taxon>
        <taxon>Clostridia</taxon>
        <taxon>Eubacteriales</taxon>
        <taxon>Symbiobacteriaceae</taxon>
        <taxon>Caldinitratiruptor</taxon>
    </lineage>
</organism>
<keyword evidence="6" id="KW-0418">Kinase</keyword>
<sequence length="179" mass="19834">MPHEDVRMVRAYLSLGSNLGDRLGHLVRGLRYLLAPRQVELVAVSSVYETAPWGRTDQGPFLNAAALVRTTLEPRELLFACQAAERSEGRERLERWGPRTLDVDIALYGEVSIAEPDLVIPHPRLGERAFVLVPLLELDPSLRLPGGPALSRLLAALPDQGVRLHLPAAVFLERIRKGL</sequence>
<evidence type="ECO:0000313" key="10">
    <source>
        <dbReference type="EMBL" id="BDG62065.1"/>
    </source>
</evidence>
<evidence type="ECO:0000256" key="2">
    <source>
        <dbReference type="ARBA" id="ARBA00005051"/>
    </source>
</evidence>
<dbReference type="GO" id="GO:0046656">
    <property type="term" value="P:folic acid biosynthetic process"/>
    <property type="evidence" value="ECO:0007669"/>
    <property type="project" value="UniProtKB-KW"/>
</dbReference>